<organism evidence="3 4">
    <name type="scientific">Hymenobacter nivis</name>
    <dbReference type="NCBI Taxonomy" id="1850093"/>
    <lineage>
        <taxon>Bacteria</taxon>
        <taxon>Pseudomonadati</taxon>
        <taxon>Bacteroidota</taxon>
        <taxon>Cytophagia</taxon>
        <taxon>Cytophagales</taxon>
        <taxon>Hymenobacteraceae</taxon>
        <taxon>Hymenobacter</taxon>
    </lineage>
</organism>
<keyword evidence="1" id="KW-0732">Signal</keyword>
<reference evidence="3 4" key="1">
    <citation type="journal article" date="2019" name="Environ. Microbiol.">
        <title>Species interactions and distinct microbial communities in high Arctic permafrost affected cryosols are associated with the CH4 and CO2 gas fluxes.</title>
        <authorList>
            <person name="Altshuler I."/>
            <person name="Hamel J."/>
            <person name="Turney S."/>
            <person name="Magnuson E."/>
            <person name="Levesque R."/>
            <person name="Greer C."/>
            <person name="Whyte L.G."/>
        </authorList>
    </citation>
    <scope>NUCLEOTIDE SEQUENCE [LARGE SCALE GENOMIC DNA]</scope>
    <source>
        <strain evidence="3 4">S9.2P</strain>
    </source>
</reference>
<evidence type="ECO:0000313" key="4">
    <source>
        <dbReference type="Proteomes" id="UP000317646"/>
    </source>
</evidence>
<dbReference type="Pfam" id="PF10026">
    <property type="entry name" value="DUF2268"/>
    <property type="match status" value="1"/>
</dbReference>
<dbReference type="Proteomes" id="UP000317646">
    <property type="component" value="Unassembled WGS sequence"/>
</dbReference>
<gene>
    <name evidence="3" type="ORF">EAH73_21315</name>
</gene>
<evidence type="ECO:0000256" key="1">
    <source>
        <dbReference type="SAM" id="SignalP"/>
    </source>
</evidence>
<proteinExistence type="predicted"/>
<dbReference type="AlphaFoldDB" id="A0A502GEI6"/>
<accession>A0A502GEI6</accession>
<sequence length="342" mass="38600">MAILIRLLLIGLVGLVSEQAAAQTRTMEERLRSVPDSVTVGRLTVVNVFKYQLLAASSSQRAAAATLLADKVYRPYAAVWQQMGQAFGNAFQPAAFTRWNLRLTDSLAAVVQPKLAWLLASNLDSLFGRQLQQLHRTTGRLPAGRWLIFFSPYEQMGLVMGGFDNQAMLVDLSDKRVTSETLQFGFPHELQHMIYYETSTQDPDKDSALYAVLDEGFASYAVYKYYDERVSLDKAIFAKTTPAELAWCLAHEREIFEKAQPYLLAKIDAKNALMCGVRVGNCPKLFAEAPSNLIYFLGFRIIQAYEKKRGRGTWKDVYTKPVREVLAQSGYGQQWQKSRPKK</sequence>
<dbReference type="OrthoDB" id="6402335at2"/>
<evidence type="ECO:0000259" key="2">
    <source>
        <dbReference type="Pfam" id="PF10026"/>
    </source>
</evidence>
<name>A0A502GEI6_9BACT</name>
<protein>
    <recommendedName>
        <fullName evidence="2">DUF2268 domain-containing protein</fullName>
    </recommendedName>
</protein>
<feature type="chain" id="PRO_5021313433" description="DUF2268 domain-containing protein" evidence="1">
    <location>
        <begin position="23"/>
        <end position="342"/>
    </location>
</feature>
<comment type="caution">
    <text evidence="3">The sequence shown here is derived from an EMBL/GenBank/DDBJ whole genome shotgun (WGS) entry which is preliminary data.</text>
</comment>
<feature type="domain" description="DUF2268" evidence="2">
    <location>
        <begin position="160"/>
        <end position="320"/>
    </location>
</feature>
<keyword evidence="4" id="KW-1185">Reference proteome</keyword>
<dbReference type="RefSeq" id="WP_140469474.1">
    <property type="nucleotide sequence ID" value="NZ_RCYZ01000013.1"/>
</dbReference>
<dbReference type="InterPro" id="IPR018728">
    <property type="entry name" value="DUF2268"/>
</dbReference>
<feature type="signal peptide" evidence="1">
    <location>
        <begin position="1"/>
        <end position="22"/>
    </location>
</feature>
<evidence type="ECO:0000313" key="3">
    <source>
        <dbReference type="EMBL" id="TPG59456.1"/>
    </source>
</evidence>
<dbReference type="EMBL" id="RCYZ01000013">
    <property type="protein sequence ID" value="TPG59456.1"/>
    <property type="molecule type" value="Genomic_DNA"/>
</dbReference>